<sequence>MECVHSSCDGTGTPGPWVVGDRHYCRSHGVEESIRRSLPAVLVCPIPTAVDVSKSVTFHSAVVTFRGREVLWRMTADLVSGIPTVTSWEVLRLPGGAPAEDVAAFVALLRMMAGAVPDCVGVEK</sequence>
<evidence type="ECO:0000313" key="1">
    <source>
        <dbReference type="EMBL" id="CAB4184836.1"/>
    </source>
</evidence>
<organism evidence="1">
    <name type="scientific">uncultured Caudovirales phage</name>
    <dbReference type="NCBI Taxonomy" id="2100421"/>
    <lineage>
        <taxon>Viruses</taxon>
        <taxon>Duplodnaviria</taxon>
        <taxon>Heunggongvirae</taxon>
        <taxon>Uroviricota</taxon>
        <taxon>Caudoviricetes</taxon>
        <taxon>Peduoviridae</taxon>
        <taxon>Maltschvirus</taxon>
        <taxon>Maltschvirus maltsch</taxon>
    </lineage>
</organism>
<accession>A0A6J5QQI7</accession>
<dbReference type="EMBL" id="LR797064">
    <property type="protein sequence ID" value="CAB4184836.1"/>
    <property type="molecule type" value="Genomic_DNA"/>
</dbReference>
<proteinExistence type="predicted"/>
<name>A0A6J5QQI7_9CAUD</name>
<reference evidence="1" key="1">
    <citation type="submission" date="2020-05" db="EMBL/GenBank/DDBJ databases">
        <authorList>
            <person name="Chiriac C."/>
            <person name="Salcher M."/>
            <person name="Ghai R."/>
            <person name="Kavagutti S V."/>
        </authorList>
    </citation>
    <scope>NUCLEOTIDE SEQUENCE</scope>
</reference>
<gene>
    <name evidence="1" type="ORF">UFOVP1124_42</name>
</gene>
<protein>
    <submittedName>
        <fullName evidence="1">Uncharacterized protein</fullName>
    </submittedName>
</protein>